<dbReference type="EMBL" id="CP053746">
    <property type="protein sequence ID" value="QKF53440.1"/>
    <property type="molecule type" value="Genomic_DNA"/>
</dbReference>
<evidence type="ECO:0000313" key="2">
    <source>
        <dbReference type="EMBL" id="QKF53440.1"/>
    </source>
</evidence>
<keyword evidence="1" id="KW-0732">Signal</keyword>
<gene>
    <name evidence="2" type="ORF">FX982_04433</name>
</gene>
<dbReference type="InterPro" id="IPR007410">
    <property type="entry name" value="LpqE-like"/>
</dbReference>
<dbReference type="Proteomes" id="UP000501989">
    <property type="component" value="Chromosome"/>
</dbReference>
<keyword evidence="3" id="KW-1185">Reference proteome</keyword>
<organism evidence="2 3">
    <name type="scientific">Pseudomonas graminis</name>
    <dbReference type="NCBI Taxonomy" id="158627"/>
    <lineage>
        <taxon>Bacteria</taxon>
        <taxon>Pseudomonadati</taxon>
        <taxon>Pseudomonadota</taxon>
        <taxon>Gammaproteobacteria</taxon>
        <taxon>Pseudomonadales</taxon>
        <taxon>Pseudomonadaceae</taxon>
        <taxon>Pseudomonas</taxon>
    </lineage>
</organism>
<reference evidence="3" key="1">
    <citation type="submission" date="2019-12" db="EMBL/GenBank/DDBJ databases">
        <title>Endophytic bacteria associated with Panax ginseng seedlings.</title>
        <authorList>
            <person name="Park J.M."/>
            <person name="Shin R."/>
            <person name="Jo S.H."/>
        </authorList>
    </citation>
    <scope>NUCLEOTIDE SEQUENCE [LARGE SCALE GENOMIC DNA]</scope>
    <source>
        <strain evidence="3">PgKB30</strain>
    </source>
</reference>
<feature type="chain" id="PRO_5026701484" description="Transporter" evidence="1">
    <location>
        <begin position="32"/>
        <end position="166"/>
    </location>
</feature>
<dbReference type="KEGG" id="pgg:FX982_04433"/>
<dbReference type="SUPFAM" id="SSF110087">
    <property type="entry name" value="DR1885-like metal-binding protein"/>
    <property type="match status" value="1"/>
</dbReference>
<dbReference type="InterPro" id="IPR058248">
    <property type="entry name" value="Lxx211020-like"/>
</dbReference>
<dbReference type="Gene3D" id="2.60.40.1890">
    <property type="entry name" value="PCu(A)C copper chaperone"/>
    <property type="match status" value="1"/>
</dbReference>
<protein>
    <recommendedName>
        <fullName evidence="4">Transporter</fullName>
    </recommendedName>
</protein>
<proteinExistence type="predicted"/>
<sequence>MNALLNAVSRSFVSRAVAVALLAGVSLTAAAQTRVEDPWVRATVAGQPSSGAFMRITADTDSTLLNVTSPVAKDVQIHEMSMTNDVMRMGPVDAVPLPAGKTVALDPDGYHVMLMGLNGQIKQGDQVPLTLTVKNARGETEVVNVTAPARAAAAPMDMAHDHGMTH</sequence>
<evidence type="ECO:0000256" key="1">
    <source>
        <dbReference type="SAM" id="SignalP"/>
    </source>
</evidence>
<dbReference type="AlphaFoldDB" id="A0A6M8MR34"/>
<accession>A0A6M8MR34</accession>
<evidence type="ECO:0008006" key="4">
    <source>
        <dbReference type="Google" id="ProtNLM"/>
    </source>
</evidence>
<dbReference type="PANTHER" id="PTHR36302">
    <property type="entry name" value="BLR7088 PROTEIN"/>
    <property type="match status" value="1"/>
</dbReference>
<dbReference type="RefSeq" id="WP_172612598.1">
    <property type="nucleotide sequence ID" value="NZ_CP053746.1"/>
</dbReference>
<dbReference type="InterPro" id="IPR036182">
    <property type="entry name" value="PCuAC_sf"/>
</dbReference>
<dbReference type="PANTHER" id="PTHR36302:SF1">
    <property type="entry name" value="COPPER CHAPERONE PCU(A)C"/>
    <property type="match status" value="1"/>
</dbReference>
<feature type="signal peptide" evidence="1">
    <location>
        <begin position="1"/>
        <end position="31"/>
    </location>
</feature>
<name>A0A6M8MR34_9PSED</name>
<dbReference type="Pfam" id="PF04314">
    <property type="entry name" value="PCuAC"/>
    <property type="match status" value="1"/>
</dbReference>
<evidence type="ECO:0000313" key="3">
    <source>
        <dbReference type="Proteomes" id="UP000501989"/>
    </source>
</evidence>